<reference evidence="2 3" key="1">
    <citation type="journal article" date="2011" name="Science">
        <title>The ecoresponsive genome of Daphnia pulex.</title>
        <authorList>
            <person name="Colbourne J.K."/>
            <person name="Pfrender M.E."/>
            <person name="Gilbert D."/>
            <person name="Thomas W.K."/>
            <person name="Tucker A."/>
            <person name="Oakley T.H."/>
            <person name="Tokishita S."/>
            <person name="Aerts A."/>
            <person name="Arnold G.J."/>
            <person name="Basu M.K."/>
            <person name="Bauer D.J."/>
            <person name="Caceres C.E."/>
            <person name="Carmel L."/>
            <person name="Casola C."/>
            <person name="Choi J.H."/>
            <person name="Detter J.C."/>
            <person name="Dong Q."/>
            <person name="Dusheyko S."/>
            <person name="Eads B.D."/>
            <person name="Frohlich T."/>
            <person name="Geiler-Samerotte K.A."/>
            <person name="Gerlach D."/>
            <person name="Hatcher P."/>
            <person name="Jogdeo S."/>
            <person name="Krijgsveld J."/>
            <person name="Kriventseva E.V."/>
            <person name="Kultz D."/>
            <person name="Laforsch C."/>
            <person name="Lindquist E."/>
            <person name="Lopez J."/>
            <person name="Manak J.R."/>
            <person name="Muller J."/>
            <person name="Pangilinan J."/>
            <person name="Patwardhan R.P."/>
            <person name="Pitluck S."/>
            <person name="Pritham E.J."/>
            <person name="Rechtsteiner A."/>
            <person name="Rho M."/>
            <person name="Rogozin I.B."/>
            <person name="Sakarya O."/>
            <person name="Salamov A."/>
            <person name="Schaack S."/>
            <person name="Shapiro H."/>
            <person name="Shiga Y."/>
            <person name="Skalitzky C."/>
            <person name="Smith Z."/>
            <person name="Souvorov A."/>
            <person name="Sung W."/>
            <person name="Tang Z."/>
            <person name="Tsuchiya D."/>
            <person name="Tu H."/>
            <person name="Vos H."/>
            <person name="Wang M."/>
            <person name="Wolf Y.I."/>
            <person name="Yamagata H."/>
            <person name="Yamada T."/>
            <person name="Ye Y."/>
            <person name="Shaw J.R."/>
            <person name="Andrews J."/>
            <person name="Crease T.J."/>
            <person name="Tang H."/>
            <person name="Lucas S.M."/>
            <person name="Robertson H.M."/>
            <person name="Bork P."/>
            <person name="Koonin E.V."/>
            <person name="Zdobnov E.M."/>
            <person name="Grigoriev I.V."/>
            <person name="Lynch M."/>
            <person name="Boore J.L."/>
        </authorList>
    </citation>
    <scope>NUCLEOTIDE SEQUENCE [LARGE SCALE GENOMIC DNA]</scope>
</reference>
<dbReference type="GO" id="GO:0071897">
    <property type="term" value="P:DNA biosynthetic process"/>
    <property type="evidence" value="ECO:0007669"/>
    <property type="project" value="UniProtKB-ARBA"/>
</dbReference>
<gene>
    <name evidence="2" type="ORF">DAPPUDRAFT_336597</name>
</gene>
<dbReference type="Proteomes" id="UP000000305">
    <property type="component" value="Unassembled WGS sequence"/>
</dbReference>
<sequence>MFPNTSGYITRGLTEELQTSASDPSPQGKLPSSAPSESGLGSNSGPKLPWGMVECDWSDSQRALIHPMLHRVSYAFQQHEKDHGFVKNFEVPIDTGDARPVVMPQYRMEQVKLNAGRALVKDFFDMGIIEPSKSN</sequence>
<evidence type="ECO:0000313" key="3">
    <source>
        <dbReference type="Proteomes" id="UP000000305"/>
    </source>
</evidence>
<accession>E9HZZ5</accession>
<feature type="compositionally biased region" description="Polar residues" evidence="1">
    <location>
        <begin position="33"/>
        <end position="45"/>
    </location>
</feature>
<evidence type="ECO:0000256" key="1">
    <source>
        <dbReference type="SAM" id="MobiDB-lite"/>
    </source>
</evidence>
<feature type="compositionally biased region" description="Polar residues" evidence="1">
    <location>
        <begin position="16"/>
        <end position="25"/>
    </location>
</feature>
<dbReference type="KEGG" id="dpx:DAPPUDRAFT_336597"/>
<dbReference type="InterPro" id="IPR043502">
    <property type="entry name" value="DNA/RNA_pol_sf"/>
</dbReference>
<organism evidence="2 3">
    <name type="scientific">Daphnia pulex</name>
    <name type="common">Water flea</name>
    <dbReference type="NCBI Taxonomy" id="6669"/>
    <lineage>
        <taxon>Eukaryota</taxon>
        <taxon>Metazoa</taxon>
        <taxon>Ecdysozoa</taxon>
        <taxon>Arthropoda</taxon>
        <taxon>Crustacea</taxon>
        <taxon>Branchiopoda</taxon>
        <taxon>Diplostraca</taxon>
        <taxon>Cladocera</taxon>
        <taxon>Anomopoda</taxon>
        <taxon>Daphniidae</taxon>
        <taxon>Daphnia</taxon>
    </lineage>
</organism>
<evidence type="ECO:0000313" key="2">
    <source>
        <dbReference type="EMBL" id="EFX62685.1"/>
    </source>
</evidence>
<dbReference type="HOGENOM" id="CLU_1887793_0_0_1"/>
<dbReference type="AlphaFoldDB" id="E9HZZ5"/>
<dbReference type="SUPFAM" id="SSF56672">
    <property type="entry name" value="DNA/RNA polymerases"/>
    <property type="match status" value="1"/>
</dbReference>
<feature type="region of interest" description="Disordered" evidence="1">
    <location>
        <begin position="1"/>
        <end position="47"/>
    </location>
</feature>
<name>E9HZZ5_DAPPU</name>
<proteinExistence type="predicted"/>
<keyword evidence="3" id="KW-1185">Reference proteome</keyword>
<dbReference type="EMBL" id="GL733442">
    <property type="protein sequence ID" value="EFX62685.1"/>
    <property type="molecule type" value="Genomic_DNA"/>
</dbReference>
<protein>
    <submittedName>
        <fullName evidence="2">Uncharacterized protein</fullName>
    </submittedName>
</protein>
<dbReference type="InParanoid" id="E9HZZ5"/>